<sequence length="42" mass="4767">MQTESWRPCANERLQTAVNRPPLLTLTLKCHTGGFLSQLKLL</sequence>
<proteinExistence type="predicted"/>
<dbReference type="EMBL" id="GBXM01106204">
    <property type="protein sequence ID" value="JAH02373.1"/>
    <property type="molecule type" value="Transcribed_RNA"/>
</dbReference>
<protein>
    <submittedName>
        <fullName evidence="1">Uncharacterized protein</fullName>
    </submittedName>
</protein>
<organism evidence="1">
    <name type="scientific">Anguilla anguilla</name>
    <name type="common">European freshwater eel</name>
    <name type="synonym">Muraena anguilla</name>
    <dbReference type="NCBI Taxonomy" id="7936"/>
    <lineage>
        <taxon>Eukaryota</taxon>
        <taxon>Metazoa</taxon>
        <taxon>Chordata</taxon>
        <taxon>Craniata</taxon>
        <taxon>Vertebrata</taxon>
        <taxon>Euteleostomi</taxon>
        <taxon>Actinopterygii</taxon>
        <taxon>Neopterygii</taxon>
        <taxon>Teleostei</taxon>
        <taxon>Anguilliformes</taxon>
        <taxon>Anguillidae</taxon>
        <taxon>Anguilla</taxon>
    </lineage>
</organism>
<reference evidence="1" key="1">
    <citation type="submission" date="2014-11" db="EMBL/GenBank/DDBJ databases">
        <authorList>
            <person name="Amaro Gonzalez C."/>
        </authorList>
    </citation>
    <scope>NUCLEOTIDE SEQUENCE</scope>
</reference>
<accession>A0A0E9RFD9</accession>
<evidence type="ECO:0000313" key="1">
    <source>
        <dbReference type="EMBL" id="JAH27205.1"/>
    </source>
</evidence>
<dbReference type="AlphaFoldDB" id="A0A0E9RFD9"/>
<name>A0A0E9RFD9_ANGAN</name>
<reference evidence="1" key="2">
    <citation type="journal article" date="2015" name="Fish Shellfish Immunol.">
        <title>Early steps in the European eel (Anguilla anguilla)-Vibrio vulnificus interaction in the gills: Role of the RtxA13 toxin.</title>
        <authorList>
            <person name="Callol A."/>
            <person name="Pajuelo D."/>
            <person name="Ebbesson L."/>
            <person name="Teles M."/>
            <person name="MacKenzie S."/>
            <person name="Amaro C."/>
        </authorList>
    </citation>
    <scope>NUCLEOTIDE SEQUENCE</scope>
</reference>
<dbReference type="EMBL" id="GBXM01081372">
    <property type="protein sequence ID" value="JAH27205.1"/>
    <property type="molecule type" value="Transcribed_RNA"/>
</dbReference>